<name>A0A540WDC4_9ACTN</name>
<dbReference type="RefSeq" id="WP_141637421.1">
    <property type="nucleotide sequence ID" value="NZ_VIGB01000003.1"/>
</dbReference>
<evidence type="ECO:0000313" key="2">
    <source>
        <dbReference type="Proteomes" id="UP000319103"/>
    </source>
</evidence>
<gene>
    <name evidence="1" type="ORF">E6W39_38575</name>
</gene>
<proteinExistence type="predicted"/>
<protein>
    <submittedName>
        <fullName evidence="1">Uncharacterized protein</fullName>
    </submittedName>
</protein>
<dbReference type="EMBL" id="VIGB01000003">
    <property type="protein sequence ID" value="TQF07016.1"/>
    <property type="molecule type" value="Genomic_DNA"/>
</dbReference>
<sequence length="248" mass="27209">MGLIPHSRVFDVLEQRFRPAELPFPVTTADGLARLSALAARRALYGRSADPRLREEIWREAVRAAQRDIGTAGPDRLLALWLALPAMRRTLHRIALRWSADRRELESEALLALLAALANVDPQAQEVGRALLRPAINRVWAFAQASIRERPVADIAALAAAHLAVEAPAESPVSDWQDGWELCVSPPARPDGLSATVRFSVAPERLESFRLGELAGHLGLGEIVHRARRPSEGSRIGMLSLHPVGGRR</sequence>
<keyword evidence="2" id="KW-1185">Reference proteome</keyword>
<comment type="caution">
    <text evidence="1">The sequence shown here is derived from an EMBL/GenBank/DDBJ whole genome shotgun (WGS) entry which is preliminary data.</text>
</comment>
<organism evidence="1 2">
    <name type="scientific">Kitasatospora acidiphila</name>
    <dbReference type="NCBI Taxonomy" id="2567942"/>
    <lineage>
        <taxon>Bacteria</taxon>
        <taxon>Bacillati</taxon>
        <taxon>Actinomycetota</taxon>
        <taxon>Actinomycetes</taxon>
        <taxon>Kitasatosporales</taxon>
        <taxon>Streptomycetaceae</taxon>
        <taxon>Kitasatospora</taxon>
    </lineage>
</organism>
<accession>A0A540WDC4</accession>
<dbReference type="AlphaFoldDB" id="A0A540WDC4"/>
<dbReference type="OrthoDB" id="4192938at2"/>
<reference evidence="1 2" key="1">
    <citation type="submission" date="2019-06" db="EMBL/GenBank/DDBJ databases">
        <title>Description of Kitasatospora acidophila sp. nov. isolated from pine grove soil, and reclassification of Streptomyces novaecaesareae to Kitasatospora novaeceasareae comb. nov.</title>
        <authorList>
            <person name="Kim M.J."/>
        </authorList>
    </citation>
    <scope>NUCLEOTIDE SEQUENCE [LARGE SCALE GENOMIC DNA]</scope>
    <source>
        <strain evidence="1 2">MMS16-CNU292</strain>
    </source>
</reference>
<dbReference type="Proteomes" id="UP000319103">
    <property type="component" value="Unassembled WGS sequence"/>
</dbReference>
<evidence type="ECO:0000313" key="1">
    <source>
        <dbReference type="EMBL" id="TQF07016.1"/>
    </source>
</evidence>